<dbReference type="InterPro" id="IPR002716">
    <property type="entry name" value="PIN_dom"/>
</dbReference>
<evidence type="ECO:0000256" key="2">
    <source>
        <dbReference type="ARBA" id="ARBA00022722"/>
    </source>
</evidence>
<dbReference type="RefSeq" id="WP_316966052.1">
    <property type="nucleotide sequence ID" value="NZ_JARFPK010000010.1"/>
</dbReference>
<dbReference type="InterPro" id="IPR029060">
    <property type="entry name" value="PIN-like_dom_sf"/>
</dbReference>
<protein>
    <submittedName>
        <fullName evidence="7">Type II toxin-antitoxin system VapC family toxin</fullName>
    </submittedName>
</protein>
<dbReference type="CDD" id="cd09881">
    <property type="entry name" value="PIN_VapC4-5_FitB-like"/>
    <property type="match status" value="1"/>
</dbReference>
<keyword evidence="4" id="KW-0378">Hydrolase</keyword>
<accession>A0ABT5X6H8</accession>
<keyword evidence="3" id="KW-0479">Metal-binding</keyword>
<evidence type="ECO:0000313" key="7">
    <source>
        <dbReference type="EMBL" id="MDF0590304.1"/>
    </source>
</evidence>
<dbReference type="InterPro" id="IPR051749">
    <property type="entry name" value="PINc/VapC_TA_RNase"/>
</dbReference>
<keyword evidence="1" id="KW-1277">Toxin-antitoxin system</keyword>
<dbReference type="PANTHER" id="PTHR42740">
    <property type="entry name" value="RIBONUCLEASE VAPC3"/>
    <property type="match status" value="1"/>
</dbReference>
<keyword evidence="8" id="KW-1185">Reference proteome</keyword>
<name>A0ABT5X6H8_9EURY</name>
<reference evidence="7 8" key="1">
    <citation type="submission" date="2023-03" db="EMBL/GenBank/DDBJ databases">
        <title>WGS of Methanotrichaceae archaeon Mx.</title>
        <authorList>
            <person name="Sorokin D.Y."/>
            <person name="Merkel A.Y."/>
        </authorList>
    </citation>
    <scope>NUCLEOTIDE SEQUENCE [LARGE SCALE GENOMIC DNA]</scope>
    <source>
        <strain evidence="7 8">Mx</strain>
    </source>
</reference>
<dbReference type="EMBL" id="JARFPK010000010">
    <property type="protein sequence ID" value="MDF0590304.1"/>
    <property type="molecule type" value="Genomic_DNA"/>
</dbReference>
<sequence>MDQRAIEVEGMIVLDTSALIDLFRGSDQIQAFVSDDAATTMISCYEIFAGINHRRSEREEQFFRRFFSGIEILDFDMRAAQKAGAIMGQLLSQGAPVNTLYVLIAGTAITNGAERLISRDRDFEKISQVSELAVLIY</sequence>
<keyword evidence="5" id="KW-0460">Magnesium</keyword>
<dbReference type="Pfam" id="PF01850">
    <property type="entry name" value="PIN"/>
    <property type="match status" value="1"/>
</dbReference>
<organism evidence="7 8">
    <name type="scientific">Candidatus Methanocrinis natronophilus</name>
    <dbReference type="NCBI Taxonomy" id="3033396"/>
    <lineage>
        <taxon>Archaea</taxon>
        <taxon>Methanobacteriati</taxon>
        <taxon>Methanobacteriota</taxon>
        <taxon>Stenosarchaea group</taxon>
        <taxon>Methanomicrobia</taxon>
        <taxon>Methanotrichales</taxon>
        <taxon>Methanotrichaceae</taxon>
        <taxon>Methanocrinis</taxon>
    </lineage>
</organism>
<evidence type="ECO:0000256" key="4">
    <source>
        <dbReference type="ARBA" id="ARBA00022801"/>
    </source>
</evidence>
<evidence type="ECO:0000313" key="8">
    <source>
        <dbReference type="Proteomes" id="UP001220010"/>
    </source>
</evidence>
<dbReference type="Gene3D" id="3.40.50.1010">
    <property type="entry name" value="5'-nuclease"/>
    <property type="match status" value="1"/>
</dbReference>
<dbReference type="PANTHER" id="PTHR42740:SF1">
    <property type="entry name" value="RIBONUCLEASE VAPC3"/>
    <property type="match status" value="1"/>
</dbReference>
<evidence type="ECO:0000256" key="5">
    <source>
        <dbReference type="ARBA" id="ARBA00022842"/>
    </source>
</evidence>
<gene>
    <name evidence="7" type="ORF">P0O15_03845</name>
</gene>
<comment type="caution">
    <text evidence="7">The sequence shown here is derived from an EMBL/GenBank/DDBJ whole genome shotgun (WGS) entry which is preliminary data.</text>
</comment>
<evidence type="ECO:0000256" key="3">
    <source>
        <dbReference type="ARBA" id="ARBA00022723"/>
    </source>
</evidence>
<evidence type="ECO:0000259" key="6">
    <source>
        <dbReference type="Pfam" id="PF01850"/>
    </source>
</evidence>
<dbReference type="SUPFAM" id="SSF88723">
    <property type="entry name" value="PIN domain-like"/>
    <property type="match status" value="1"/>
</dbReference>
<proteinExistence type="predicted"/>
<feature type="domain" description="PIN" evidence="6">
    <location>
        <begin position="12"/>
        <end position="127"/>
    </location>
</feature>
<evidence type="ECO:0000256" key="1">
    <source>
        <dbReference type="ARBA" id="ARBA00022649"/>
    </source>
</evidence>
<keyword evidence="2" id="KW-0540">Nuclease</keyword>
<dbReference type="Proteomes" id="UP001220010">
    <property type="component" value="Unassembled WGS sequence"/>
</dbReference>